<proteinExistence type="predicted"/>
<comment type="caution">
    <text evidence="1">The sequence shown here is derived from an EMBL/GenBank/DDBJ whole genome shotgun (WGS) entry which is preliminary data.</text>
</comment>
<dbReference type="AlphaFoldDB" id="A0A9X4BG35"/>
<accession>A0A9X4BG35</accession>
<gene>
    <name evidence="1" type="ORF">OD750_000280</name>
</gene>
<sequence length="521" mass="58243">MDERVARLKTSQDACKFAVNARQKGRPDLEAEALQRASELKAAEEGYTSPAQQAIALALYAYEDEQSRRKGRTSRAHRTRRMLKEYGVLAAAERMVLTRKPSTGYEVLEEAGLQELSFESIIDRFPTEFSPIAVEAARARLEGRPPPPGARAAALLSEPSAAAAEEELPNPDPVFDDEARMFLEGFMDPGAWSLAGWLPLYRATVQAIDRALSEGRPQDTFETLWRNQDNAISHAGQGLLKYETVDAMRDEFVQVIRDIHEDGSPANFERIVERFEGWRAEGRIGMVPRLLIARAFAGIHPERYHTTVDATRQNQALDWFATHTGFVVPRSTSWAVRAQALTAHLDRAGVFEDVLARNIFPWFVVDQLRARTMPPGIPPGHTPRPELALVDLPPARRVIVLRHNAVQTALFAWLAAEFGNQNVWTEYPTGTGGYADAVARRPDGRWQVYEIKIADTAGEVVRQAMGQLLEYSFRTGGLEPLKLVVVGEPVLDGITGRFLARLRTDFHLDIDYLRIEVPALT</sequence>
<name>A0A9X4BG35_9GAMM</name>
<protein>
    <submittedName>
        <fullName evidence="1">Uncharacterized protein</fullName>
    </submittedName>
</protein>
<dbReference type="EMBL" id="JAOVZO020000001">
    <property type="protein sequence ID" value="MDC8010976.1"/>
    <property type="molecule type" value="Genomic_DNA"/>
</dbReference>
<reference evidence="1" key="1">
    <citation type="submission" date="2023-02" db="EMBL/GenBank/DDBJ databases">
        <title>Tahibacter soli sp. nov. isolated from soil.</title>
        <authorList>
            <person name="Baek J.H."/>
            <person name="Lee J.K."/>
            <person name="Choi D.G."/>
            <person name="Jeon C.O."/>
        </authorList>
    </citation>
    <scope>NUCLEOTIDE SEQUENCE</scope>
    <source>
        <strain evidence="1">BL</strain>
    </source>
</reference>
<evidence type="ECO:0000313" key="2">
    <source>
        <dbReference type="Proteomes" id="UP001139971"/>
    </source>
</evidence>
<evidence type="ECO:0000313" key="1">
    <source>
        <dbReference type="EMBL" id="MDC8010976.1"/>
    </source>
</evidence>
<dbReference type="Proteomes" id="UP001139971">
    <property type="component" value="Unassembled WGS sequence"/>
</dbReference>
<dbReference type="RefSeq" id="WP_263544397.1">
    <property type="nucleotide sequence ID" value="NZ_JAOVZO020000001.1"/>
</dbReference>
<keyword evidence="2" id="KW-1185">Reference proteome</keyword>
<organism evidence="1 2">
    <name type="scientific">Tahibacter soli</name>
    <dbReference type="NCBI Taxonomy" id="2983605"/>
    <lineage>
        <taxon>Bacteria</taxon>
        <taxon>Pseudomonadati</taxon>
        <taxon>Pseudomonadota</taxon>
        <taxon>Gammaproteobacteria</taxon>
        <taxon>Lysobacterales</taxon>
        <taxon>Rhodanobacteraceae</taxon>
        <taxon>Tahibacter</taxon>
    </lineage>
</organism>